<reference evidence="4 5" key="1">
    <citation type="submission" date="2024-02" db="EMBL/GenBank/DDBJ databases">
        <authorList>
            <person name="Chen Y."/>
            <person name="Shah S."/>
            <person name="Dougan E. K."/>
            <person name="Thang M."/>
            <person name="Chan C."/>
        </authorList>
    </citation>
    <scope>NUCLEOTIDE SEQUENCE [LARGE SCALE GENOMIC DNA]</scope>
</reference>
<dbReference type="InterPro" id="IPR013083">
    <property type="entry name" value="Znf_RING/FYVE/PHD"/>
</dbReference>
<feature type="compositionally biased region" description="Basic residues" evidence="2">
    <location>
        <begin position="342"/>
        <end position="352"/>
    </location>
</feature>
<evidence type="ECO:0000313" key="5">
    <source>
        <dbReference type="Proteomes" id="UP001642464"/>
    </source>
</evidence>
<gene>
    <name evidence="4" type="ORF">SCF082_LOCUS44107</name>
</gene>
<dbReference type="Gene3D" id="3.30.40.10">
    <property type="entry name" value="Zinc/RING finger domain, C3HC4 (zinc finger)"/>
    <property type="match status" value="1"/>
</dbReference>
<evidence type="ECO:0000259" key="3">
    <source>
        <dbReference type="PROSITE" id="PS50089"/>
    </source>
</evidence>
<comment type="caution">
    <text evidence="4">The sequence shown here is derived from an EMBL/GenBank/DDBJ whole genome shotgun (WGS) entry which is preliminary data.</text>
</comment>
<dbReference type="SMART" id="SM00184">
    <property type="entry name" value="RING"/>
    <property type="match status" value="1"/>
</dbReference>
<keyword evidence="5" id="KW-1185">Reference proteome</keyword>
<feature type="non-terminal residue" evidence="4">
    <location>
        <position position="1"/>
    </location>
</feature>
<evidence type="ECO:0000256" key="1">
    <source>
        <dbReference type="PROSITE-ProRule" id="PRU00175"/>
    </source>
</evidence>
<accession>A0ABP0R0M2</accession>
<feature type="domain" description="RING-type" evidence="3">
    <location>
        <begin position="242"/>
        <end position="305"/>
    </location>
</feature>
<dbReference type="SUPFAM" id="SSF57850">
    <property type="entry name" value="RING/U-box"/>
    <property type="match status" value="1"/>
</dbReference>
<keyword evidence="1" id="KW-0479">Metal-binding</keyword>
<feature type="region of interest" description="Disordered" evidence="2">
    <location>
        <begin position="199"/>
        <end position="229"/>
    </location>
</feature>
<keyword evidence="1" id="KW-0862">Zinc</keyword>
<protein>
    <submittedName>
        <fullName evidence="4">Phosphate dikinase</fullName>
    </submittedName>
</protein>
<evidence type="ECO:0000256" key="2">
    <source>
        <dbReference type="SAM" id="MobiDB-lite"/>
    </source>
</evidence>
<organism evidence="4 5">
    <name type="scientific">Durusdinium trenchii</name>
    <dbReference type="NCBI Taxonomy" id="1381693"/>
    <lineage>
        <taxon>Eukaryota</taxon>
        <taxon>Sar</taxon>
        <taxon>Alveolata</taxon>
        <taxon>Dinophyceae</taxon>
        <taxon>Suessiales</taxon>
        <taxon>Symbiodiniaceae</taxon>
        <taxon>Durusdinium</taxon>
    </lineage>
</organism>
<sequence>AFLSFGSDKASETDLIAIIDGAKKPIDSGSKEAQVIVGRCEISFYTRDYFLQRLEAMDMTMLTCLSTPRRFVLKELEDERVSNFRLNLDELEDMTSSYAEYTWIKSHQLLDKIKNVYKARKNTYFAFRLLDFGCQLAEHGCIIDLTAANSIFSSALQIWELLAIEAGDWDVVEAIFGHQFQKTRERFNCGMVQARSETKAMEKMSKKTDEVNEGNEEDQDKADKEGTAHKDIDDTDDLCGLCLLCNEALRSATEFKVKPISPAILDESWVPLANCGHCFHLQCIASFVRSCSRTKKGGAWCPTCDERLRVKVVTWRAYEKWGVKGRDADDQEKTDQKDTKQSRKPSKPKSNS</sequence>
<feature type="compositionally biased region" description="Basic and acidic residues" evidence="2">
    <location>
        <begin position="199"/>
        <end position="210"/>
    </location>
</feature>
<feature type="region of interest" description="Disordered" evidence="2">
    <location>
        <begin position="325"/>
        <end position="352"/>
    </location>
</feature>
<evidence type="ECO:0000313" key="4">
    <source>
        <dbReference type="EMBL" id="CAK9093784.1"/>
    </source>
</evidence>
<feature type="compositionally biased region" description="Basic and acidic residues" evidence="2">
    <location>
        <begin position="325"/>
        <end position="341"/>
    </location>
</feature>
<dbReference type="InterPro" id="IPR001841">
    <property type="entry name" value="Znf_RING"/>
</dbReference>
<name>A0ABP0R0M2_9DINO</name>
<keyword evidence="1" id="KW-0863">Zinc-finger</keyword>
<dbReference type="EMBL" id="CAXAMM010040521">
    <property type="protein sequence ID" value="CAK9093784.1"/>
    <property type="molecule type" value="Genomic_DNA"/>
</dbReference>
<feature type="compositionally biased region" description="Acidic residues" evidence="2">
    <location>
        <begin position="211"/>
        <end position="220"/>
    </location>
</feature>
<proteinExistence type="predicted"/>
<dbReference type="PROSITE" id="PS50089">
    <property type="entry name" value="ZF_RING_2"/>
    <property type="match status" value="1"/>
</dbReference>
<dbReference type="Proteomes" id="UP001642464">
    <property type="component" value="Unassembled WGS sequence"/>
</dbReference>